<geneLocation type="plasmid" evidence="3">
    <name>pMaq22A_3p DNA</name>
</geneLocation>
<proteinExistence type="predicted"/>
<evidence type="ECO:0000313" key="3">
    <source>
        <dbReference type="Proteomes" id="UP000061432"/>
    </source>
</evidence>
<dbReference type="AlphaFoldDB" id="A0A0C6FPR8"/>
<dbReference type="InterPro" id="IPR044038">
    <property type="entry name" value="dATP/dGTP_diPOhydrolase_N"/>
</dbReference>
<dbReference type="EMBL" id="AP014707">
    <property type="protein sequence ID" value="BAQ50268.1"/>
    <property type="molecule type" value="Genomic_DNA"/>
</dbReference>
<organism evidence="2 3">
    <name type="scientific">Methylobacterium aquaticum</name>
    <dbReference type="NCBI Taxonomy" id="270351"/>
    <lineage>
        <taxon>Bacteria</taxon>
        <taxon>Pseudomonadati</taxon>
        <taxon>Pseudomonadota</taxon>
        <taxon>Alphaproteobacteria</taxon>
        <taxon>Hyphomicrobiales</taxon>
        <taxon>Methylobacteriaceae</taxon>
        <taxon>Methylobacterium</taxon>
    </lineage>
</organism>
<dbReference type="PATRIC" id="fig|270351.10.peg.7456"/>
<reference evidence="3" key="2">
    <citation type="submission" date="2015-01" db="EMBL/GenBank/DDBJ databases">
        <title>Complete genome sequence of Methylobacterium aquaticum strain 22A.</title>
        <authorList>
            <person name="Tani A."/>
            <person name="Ogura Y."/>
            <person name="Hayashi T."/>
        </authorList>
    </citation>
    <scope>NUCLEOTIDE SEQUENCE [LARGE SCALE GENOMIC DNA]</scope>
    <source>
        <strain evidence="3">MA-22A</strain>
        <plasmid evidence="3">Plasmid pMaq22A_3p DNA</plasmid>
    </source>
</reference>
<dbReference type="KEGG" id="maqu:Maq22A_3p50060"/>
<evidence type="ECO:0000313" key="2">
    <source>
        <dbReference type="EMBL" id="BAQ50268.1"/>
    </source>
</evidence>
<feature type="domain" description="dATP/dGTP diphosphohydrolase N-terminal" evidence="1">
    <location>
        <begin position="45"/>
        <end position="138"/>
    </location>
</feature>
<sequence length="165" mass="18333">MSESPTTDWHLRDAPVPTQEQIDALTKGKVVPGAGSTERTDGMLRYNSGKHRLTLIPASLNRYTSAVLEYGAIKYSANNWRKGGSWTSAIDSLQRHLDAFREGEDFDAESALPHLAHLAFNVMILIEFFDKGFGTDDRFRYPGQPVGEQLPGRTLIFNQPPARAA</sequence>
<gene>
    <name evidence="2" type="ORF">Maq22A_3p50060</name>
</gene>
<evidence type="ECO:0000259" key="1">
    <source>
        <dbReference type="Pfam" id="PF18909"/>
    </source>
</evidence>
<keyword evidence="2" id="KW-0614">Plasmid</keyword>
<protein>
    <recommendedName>
        <fullName evidence="1">dATP/dGTP diphosphohydrolase N-terminal domain-containing protein</fullName>
    </recommendedName>
</protein>
<reference evidence="2 3" key="1">
    <citation type="journal article" date="2015" name="Genome Announc.">
        <title>Complete Genome Sequence of Methylobacterium aquaticum Strain 22A, Isolated from Racomitrium japonicum Moss.</title>
        <authorList>
            <person name="Tani A."/>
            <person name="Ogura Y."/>
            <person name="Hayashi T."/>
            <person name="Kimbara K."/>
        </authorList>
    </citation>
    <scope>NUCLEOTIDE SEQUENCE [LARGE SCALE GENOMIC DNA]</scope>
    <source>
        <strain evidence="2 3">MA-22A</strain>
        <plasmid evidence="3">Plasmid pMaq22A_3p DNA</plasmid>
    </source>
</reference>
<name>A0A0C6FPR8_9HYPH</name>
<dbReference type="Pfam" id="PF18909">
    <property type="entry name" value="dGTP_diPhyd_N"/>
    <property type="match status" value="1"/>
</dbReference>
<dbReference type="Proteomes" id="UP000061432">
    <property type="component" value="Plasmid pMaq22A_3p"/>
</dbReference>
<accession>A0A0C6FPR8</accession>